<dbReference type="SUPFAM" id="SSF56601">
    <property type="entry name" value="beta-lactamase/transpeptidase-like"/>
    <property type="match status" value="1"/>
</dbReference>
<dbReference type="Proteomes" id="UP000288603">
    <property type="component" value="Unassembled WGS sequence"/>
</dbReference>
<gene>
    <name evidence="8" type="primary">bla</name>
    <name evidence="8" type="ORF">ELQ92_02130</name>
</gene>
<proteinExistence type="inferred from homology"/>
<evidence type="ECO:0000256" key="3">
    <source>
        <dbReference type="ARBA" id="ARBA00022801"/>
    </source>
</evidence>
<protein>
    <recommendedName>
        <fullName evidence="2 5">Beta-lactamase</fullName>
        <ecNumber evidence="2 5">3.5.2.6</ecNumber>
    </recommendedName>
</protein>
<comment type="similarity">
    <text evidence="1 5">Belongs to the class-A beta-lactamase family.</text>
</comment>
<feature type="domain" description="Beta-lactamase class A catalytic" evidence="7">
    <location>
        <begin position="72"/>
        <end position="287"/>
    </location>
</feature>
<feature type="compositionally biased region" description="Low complexity" evidence="6">
    <location>
        <begin position="30"/>
        <end position="40"/>
    </location>
</feature>
<keyword evidence="9" id="KW-1185">Reference proteome</keyword>
<feature type="region of interest" description="Disordered" evidence="6">
    <location>
        <begin position="30"/>
        <end position="55"/>
    </location>
</feature>
<organism evidence="8 9">
    <name type="scientific">Labedella populi</name>
    <dbReference type="NCBI Taxonomy" id="2498850"/>
    <lineage>
        <taxon>Bacteria</taxon>
        <taxon>Bacillati</taxon>
        <taxon>Actinomycetota</taxon>
        <taxon>Actinomycetes</taxon>
        <taxon>Micrococcales</taxon>
        <taxon>Microbacteriaceae</taxon>
        <taxon>Labedella</taxon>
    </lineage>
</organism>
<evidence type="ECO:0000256" key="1">
    <source>
        <dbReference type="ARBA" id="ARBA00009009"/>
    </source>
</evidence>
<dbReference type="PANTHER" id="PTHR35333:SF3">
    <property type="entry name" value="BETA-LACTAMASE-TYPE TRANSPEPTIDASE FOLD CONTAINING PROTEIN"/>
    <property type="match status" value="1"/>
</dbReference>
<reference evidence="8 9" key="1">
    <citation type="submission" date="2018-12" db="EMBL/GenBank/DDBJ databases">
        <authorList>
            <person name="Li F."/>
        </authorList>
    </citation>
    <scope>NUCLEOTIDE SEQUENCE [LARGE SCALE GENOMIC DNA]</scope>
    <source>
        <strain evidence="8 9">8H24J-4-2</strain>
    </source>
</reference>
<dbReference type="EMBL" id="RZNC01000001">
    <property type="protein sequence ID" value="RWZ68723.1"/>
    <property type="molecule type" value="Genomic_DNA"/>
</dbReference>
<dbReference type="GO" id="GO:0008800">
    <property type="term" value="F:beta-lactamase activity"/>
    <property type="evidence" value="ECO:0007669"/>
    <property type="project" value="UniProtKB-UniRule"/>
</dbReference>
<keyword evidence="3 5" id="KW-0378">Hydrolase</keyword>
<name>A0A3S4A357_9MICO</name>
<evidence type="ECO:0000256" key="5">
    <source>
        <dbReference type="RuleBase" id="RU361140"/>
    </source>
</evidence>
<dbReference type="PROSITE" id="PS00146">
    <property type="entry name" value="BETA_LACTAMASE_A"/>
    <property type="match status" value="1"/>
</dbReference>
<dbReference type="EC" id="3.5.2.6" evidence="2 5"/>
<feature type="compositionally biased region" description="Pro residues" evidence="6">
    <location>
        <begin position="41"/>
        <end position="55"/>
    </location>
</feature>
<dbReference type="InterPro" id="IPR023650">
    <property type="entry name" value="Beta-lactam_class-A_AS"/>
</dbReference>
<evidence type="ECO:0000256" key="2">
    <source>
        <dbReference type="ARBA" id="ARBA00012865"/>
    </source>
</evidence>
<evidence type="ECO:0000313" key="9">
    <source>
        <dbReference type="Proteomes" id="UP000288603"/>
    </source>
</evidence>
<evidence type="ECO:0000259" key="7">
    <source>
        <dbReference type="Pfam" id="PF13354"/>
    </source>
</evidence>
<dbReference type="Gene3D" id="3.40.710.10">
    <property type="entry name" value="DD-peptidase/beta-lactamase superfamily"/>
    <property type="match status" value="1"/>
</dbReference>
<evidence type="ECO:0000313" key="8">
    <source>
        <dbReference type="EMBL" id="RWZ68723.1"/>
    </source>
</evidence>
<dbReference type="AlphaFoldDB" id="A0A3S4A357"/>
<evidence type="ECO:0000256" key="6">
    <source>
        <dbReference type="SAM" id="MobiDB-lite"/>
    </source>
</evidence>
<dbReference type="Pfam" id="PF13354">
    <property type="entry name" value="Beta-lactamase2"/>
    <property type="match status" value="1"/>
</dbReference>
<dbReference type="InterPro" id="IPR012338">
    <property type="entry name" value="Beta-lactam/transpept-like"/>
</dbReference>
<dbReference type="PRINTS" id="PR00118">
    <property type="entry name" value="BLACTAMASEA"/>
</dbReference>
<dbReference type="PANTHER" id="PTHR35333">
    <property type="entry name" value="BETA-LACTAMASE"/>
    <property type="match status" value="1"/>
</dbReference>
<dbReference type="GO" id="GO:0030655">
    <property type="term" value="P:beta-lactam antibiotic catabolic process"/>
    <property type="evidence" value="ECO:0007669"/>
    <property type="project" value="InterPro"/>
</dbReference>
<comment type="catalytic activity">
    <reaction evidence="5">
        <text>a beta-lactam + H2O = a substituted beta-amino acid</text>
        <dbReference type="Rhea" id="RHEA:20401"/>
        <dbReference type="ChEBI" id="CHEBI:15377"/>
        <dbReference type="ChEBI" id="CHEBI:35627"/>
        <dbReference type="ChEBI" id="CHEBI:140347"/>
        <dbReference type="EC" id="3.5.2.6"/>
    </reaction>
</comment>
<dbReference type="InterPro" id="IPR045155">
    <property type="entry name" value="Beta-lactam_cat"/>
</dbReference>
<dbReference type="OrthoDB" id="9784149at2"/>
<accession>A0A3S4A357</accession>
<dbReference type="GO" id="GO:0046677">
    <property type="term" value="P:response to antibiotic"/>
    <property type="evidence" value="ECO:0007669"/>
    <property type="project" value="UniProtKB-UniRule"/>
</dbReference>
<evidence type="ECO:0000256" key="4">
    <source>
        <dbReference type="ARBA" id="ARBA00023251"/>
    </source>
</evidence>
<sequence length="319" mass="33014">MPLTVSSRRPGGFALILGLGLLALTGCSTGESPAPASTAPTPTPSATPMSPTPPATDPAFTALEEEFDARLGVYALDTATGAEVQWRAGERFAFASTYKALAAGALLDTVGIPGLLEVVTFTEDDLVAHSPITEEHVDEGMTLSDVADAAIRYSDNTAGNLLLEALGGPEGFDSALEEIGDDVTVSEREEPDLNSAIPGDVRDTSTPAALAADLRAYVLGDALSEDESALLTDWLRLNTTGDDLIRAGVPGDWTVADKTGSASYGTRNDIAVIWPADGSDPLVLAILSDRAAEDAESDDALIARATEIAVDALRPSSTE</sequence>
<keyword evidence="4 5" id="KW-0046">Antibiotic resistance</keyword>
<comment type="caution">
    <text evidence="8">The sequence shown here is derived from an EMBL/GenBank/DDBJ whole genome shotgun (WGS) entry which is preliminary data.</text>
</comment>
<dbReference type="NCBIfam" id="NF033103">
    <property type="entry name" value="bla_class_A"/>
    <property type="match status" value="1"/>
</dbReference>
<dbReference type="InterPro" id="IPR000871">
    <property type="entry name" value="Beta-lactam_class-A"/>
</dbReference>